<protein>
    <submittedName>
        <fullName evidence="2">Uncharacterized protein</fullName>
    </submittedName>
</protein>
<reference evidence="2" key="2">
    <citation type="journal article" date="2015" name="Fish Shellfish Immunol.">
        <title>Early steps in the European eel (Anguilla anguilla)-Vibrio vulnificus interaction in the gills: Role of the RtxA13 toxin.</title>
        <authorList>
            <person name="Callol A."/>
            <person name="Pajuelo D."/>
            <person name="Ebbesson L."/>
            <person name="Teles M."/>
            <person name="MacKenzie S."/>
            <person name="Amaro C."/>
        </authorList>
    </citation>
    <scope>NUCLEOTIDE SEQUENCE</scope>
</reference>
<evidence type="ECO:0000256" key="1">
    <source>
        <dbReference type="SAM" id="Phobius"/>
    </source>
</evidence>
<keyword evidence="1" id="KW-0472">Membrane</keyword>
<keyword evidence="1" id="KW-1133">Transmembrane helix</keyword>
<sequence>MSESAQFVFLHNIYYFFCLRQVLVILWS</sequence>
<name>A0A0E9Q7Y6_ANGAN</name>
<evidence type="ECO:0000313" key="2">
    <source>
        <dbReference type="EMBL" id="JAH12991.1"/>
    </source>
</evidence>
<dbReference type="AlphaFoldDB" id="A0A0E9Q7Y6"/>
<accession>A0A0E9Q7Y6</accession>
<keyword evidence="1" id="KW-0812">Transmembrane</keyword>
<reference evidence="2" key="1">
    <citation type="submission" date="2014-11" db="EMBL/GenBank/DDBJ databases">
        <authorList>
            <person name="Amaro Gonzalez C."/>
        </authorList>
    </citation>
    <scope>NUCLEOTIDE SEQUENCE</scope>
</reference>
<proteinExistence type="predicted"/>
<feature type="transmembrane region" description="Helical" evidence="1">
    <location>
        <begin position="7"/>
        <end position="27"/>
    </location>
</feature>
<organism evidence="2">
    <name type="scientific">Anguilla anguilla</name>
    <name type="common">European freshwater eel</name>
    <name type="synonym">Muraena anguilla</name>
    <dbReference type="NCBI Taxonomy" id="7936"/>
    <lineage>
        <taxon>Eukaryota</taxon>
        <taxon>Metazoa</taxon>
        <taxon>Chordata</taxon>
        <taxon>Craniata</taxon>
        <taxon>Vertebrata</taxon>
        <taxon>Euteleostomi</taxon>
        <taxon>Actinopterygii</taxon>
        <taxon>Neopterygii</taxon>
        <taxon>Teleostei</taxon>
        <taxon>Anguilliformes</taxon>
        <taxon>Anguillidae</taxon>
        <taxon>Anguilla</taxon>
    </lineage>
</organism>
<dbReference type="EMBL" id="GBXM01095586">
    <property type="protein sequence ID" value="JAH12991.1"/>
    <property type="molecule type" value="Transcribed_RNA"/>
</dbReference>